<accession>A0ABT1EKU6</accession>
<keyword evidence="2" id="KW-1185">Reference proteome</keyword>
<evidence type="ECO:0000313" key="1">
    <source>
        <dbReference type="EMBL" id="MCP1111325.1"/>
    </source>
</evidence>
<dbReference type="Gene3D" id="3.30.930.30">
    <property type="match status" value="1"/>
</dbReference>
<sequence>MERRGENRKGEKLTACAGNRIGLAHRTDTGGGNPHAHIMLTMRPFEQGGKIYKVKQSTTSIKLAWAWVNATDFLYVLVPKKDFVR</sequence>
<dbReference type="EMBL" id="JAMZFV010000028">
    <property type="protein sequence ID" value="MCP1111325.1"/>
    <property type="molecule type" value="Genomic_DNA"/>
</dbReference>
<reference evidence="1 2" key="1">
    <citation type="journal article" date="2022" name="Genome Biol. Evol.">
        <title>Host diet, physiology and behaviors set the stage for Lachnospiraceae cladogenesis.</title>
        <authorList>
            <person name="Vera-Ponce De Leon A."/>
            <person name="Schneider M."/>
            <person name="Jahnes B.C."/>
            <person name="Sadowski V."/>
            <person name="Camuy-Velez L.A."/>
            <person name="Duan J."/>
            <person name="Sabree Z.L."/>
        </authorList>
    </citation>
    <scope>NUCLEOTIDE SEQUENCE [LARGE SCALE GENOMIC DNA]</scope>
    <source>
        <strain evidence="1 2">PAL227</strain>
    </source>
</reference>
<evidence type="ECO:0000313" key="2">
    <source>
        <dbReference type="Proteomes" id="UP001523565"/>
    </source>
</evidence>
<organism evidence="1 2">
    <name type="scientific">Ohessyouella blattaphilus</name>
    <dbReference type="NCBI Taxonomy" id="2949333"/>
    <lineage>
        <taxon>Bacteria</taxon>
        <taxon>Bacillati</taxon>
        <taxon>Bacillota</taxon>
        <taxon>Clostridia</taxon>
        <taxon>Lachnospirales</taxon>
        <taxon>Lachnospiraceae</taxon>
        <taxon>Ohessyouella</taxon>
    </lineage>
</organism>
<comment type="caution">
    <text evidence="1">The sequence shown here is derived from an EMBL/GenBank/DDBJ whole genome shotgun (WGS) entry which is preliminary data.</text>
</comment>
<name>A0ABT1EKU6_9FIRM</name>
<gene>
    <name evidence="1" type="ORF">NK118_13805</name>
</gene>
<protein>
    <submittedName>
        <fullName evidence="1">MobA/MobL family protein</fullName>
    </submittedName>
</protein>
<proteinExistence type="predicted"/>
<dbReference type="Proteomes" id="UP001523565">
    <property type="component" value="Unassembled WGS sequence"/>
</dbReference>